<dbReference type="Pfam" id="PF03976">
    <property type="entry name" value="PPK2"/>
    <property type="match status" value="1"/>
</dbReference>
<evidence type="ECO:0000313" key="5">
    <source>
        <dbReference type="EMBL" id="AUB85399.1"/>
    </source>
</evidence>
<dbReference type="KEGG" id="tsy:THSYN_31235"/>
<evidence type="ECO:0000256" key="2">
    <source>
        <dbReference type="ARBA" id="ARBA00022679"/>
    </source>
</evidence>
<keyword evidence="5" id="KW-0614">Plasmid</keyword>
<dbReference type="PANTHER" id="PTHR34383:SF3">
    <property type="entry name" value="POLYPHOSPHATE:AMP PHOSPHOTRANSFERASE"/>
    <property type="match status" value="1"/>
</dbReference>
<dbReference type="PIRSF" id="PIRSF028756">
    <property type="entry name" value="PPK2_prd"/>
    <property type="match status" value="1"/>
</dbReference>
<geneLocation type="plasmid" evidence="6">
    <name>pts485</name>
</geneLocation>
<dbReference type="InterPro" id="IPR022300">
    <property type="entry name" value="PPK2-rel_1"/>
</dbReference>
<dbReference type="InterPro" id="IPR027417">
    <property type="entry name" value="P-loop_NTPase"/>
</dbReference>
<dbReference type="GO" id="GO:0008976">
    <property type="term" value="F:polyphosphate kinase activity"/>
    <property type="evidence" value="ECO:0007669"/>
    <property type="project" value="InterPro"/>
</dbReference>
<protein>
    <submittedName>
        <fullName evidence="5">Polyphosphate kinase 2</fullName>
    </submittedName>
</protein>
<comment type="similarity">
    <text evidence="1">Belongs to the polyphosphate kinase 2 (PPK2) family. Class I subfamily.</text>
</comment>
<dbReference type="NCBIfam" id="TIGR03709">
    <property type="entry name" value="PPK2_rel_1"/>
    <property type="match status" value="1"/>
</dbReference>
<accession>A0A2K8UIT6</accession>
<evidence type="ECO:0000256" key="3">
    <source>
        <dbReference type="ARBA" id="ARBA00022777"/>
    </source>
</evidence>
<organism evidence="5 6">
    <name type="scientific">Candidatus Thiodictyon syntrophicum</name>
    <dbReference type="NCBI Taxonomy" id="1166950"/>
    <lineage>
        <taxon>Bacteria</taxon>
        <taxon>Pseudomonadati</taxon>
        <taxon>Pseudomonadota</taxon>
        <taxon>Gammaproteobacteria</taxon>
        <taxon>Chromatiales</taxon>
        <taxon>Chromatiaceae</taxon>
        <taxon>Thiodictyon</taxon>
    </lineage>
</organism>
<dbReference type="AlphaFoldDB" id="A0A2K8UIT6"/>
<dbReference type="Gene3D" id="3.40.50.300">
    <property type="entry name" value="P-loop containing nucleotide triphosphate hydrolases"/>
    <property type="match status" value="1"/>
</dbReference>
<sequence>MNYTKKLIVAPGSKVRLREFDPAFHGKGAAEQNADEELAAAKARLGELQRKMYGDNQHSLLIVLQGLDAAGKDGVCWHVIGGMDPQGCKVQGFKVPTAAEAAHDFLWRIHQHAPAKGEVAVFNRSHYEDVLVARVHKLVPRKVWERRYDLINEWERLLQVENGTTILKFCLVVSKEEQLRRFAERLDDPHRQWKISDADYKEREFFSDYLDAFDEALERTSTAQAPWFTIPCDHKWFRNLAVANIVAEALEAMDLQYPKPTVNLEQVRREYHSAVGEEKAGGKRKKD</sequence>
<dbReference type="RefSeq" id="WP_100923026.1">
    <property type="nucleotide sequence ID" value="NZ_CP020372.1"/>
</dbReference>
<dbReference type="InterPro" id="IPR022488">
    <property type="entry name" value="PPK2-related"/>
</dbReference>
<gene>
    <name evidence="5" type="ORF">THSYN_31235</name>
</gene>
<proteinExistence type="inferred from homology"/>
<reference evidence="5 6" key="1">
    <citation type="submission" date="2017-03" db="EMBL/GenBank/DDBJ databases">
        <title>Complete genome sequence of Candidatus 'Thiodictyon syntrophicum' sp. nov. strain Cad16T, a photolithoautotroph purple sulfur bacterium isolated from an alpine meromictic lake.</title>
        <authorList>
            <person name="Luedin S.M."/>
            <person name="Pothier J.F."/>
            <person name="Danza F."/>
            <person name="Storelli N."/>
            <person name="Wittwer M."/>
            <person name="Tonolla M."/>
        </authorList>
    </citation>
    <scope>NUCLEOTIDE SEQUENCE [LARGE SCALE GENOMIC DNA]</scope>
    <source>
        <strain evidence="5 6">Cad16T</strain>
        <plasmid evidence="6">Plasmid pts485</plasmid>
    </source>
</reference>
<evidence type="ECO:0000256" key="1">
    <source>
        <dbReference type="ARBA" id="ARBA00009924"/>
    </source>
</evidence>
<name>A0A2K8UIT6_9GAMM</name>
<dbReference type="OrthoDB" id="9775224at2"/>
<keyword evidence="2" id="KW-0808">Transferase</keyword>
<dbReference type="SUPFAM" id="SSF52540">
    <property type="entry name" value="P-loop containing nucleoside triphosphate hydrolases"/>
    <property type="match status" value="1"/>
</dbReference>
<keyword evidence="3 5" id="KW-0418">Kinase</keyword>
<dbReference type="GO" id="GO:0006797">
    <property type="term" value="P:polyphosphate metabolic process"/>
    <property type="evidence" value="ECO:0007669"/>
    <property type="project" value="InterPro"/>
</dbReference>
<dbReference type="Proteomes" id="UP000232638">
    <property type="component" value="Plasmid pTs485"/>
</dbReference>
<feature type="domain" description="Polyphosphate kinase-2-related" evidence="4">
    <location>
        <begin position="32"/>
        <end position="256"/>
    </location>
</feature>
<evidence type="ECO:0000259" key="4">
    <source>
        <dbReference type="Pfam" id="PF03976"/>
    </source>
</evidence>
<dbReference type="InterPro" id="IPR016898">
    <property type="entry name" value="Polyphosphate_phosphotransfera"/>
</dbReference>
<dbReference type="PANTHER" id="PTHR34383">
    <property type="entry name" value="POLYPHOSPHATE:AMP PHOSPHOTRANSFERASE-RELATED"/>
    <property type="match status" value="1"/>
</dbReference>
<keyword evidence="6" id="KW-1185">Reference proteome</keyword>
<evidence type="ECO:0000313" key="6">
    <source>
        <dbReference type="Proteomes" id="UP000232638"/>
    </source>
</evidence>
<dbReference type="EMBL" id="CP020372">
    <property type="protein sequence ID" value="AUB85399.1"/>
    <property type="molecule type" value="Genomic_DNA"/>
</dbReference>